<proteinExistence type="predicted"/>
<dbReference type="Proteomes" id="UP000095286">
    <property type="component" value="Unplaced"/>
</dbReference>
<reference evidence="2" key="1">
    <citation type="submission" date="2016-11" db="UniProtKB">
        <authorList>
            <consortium name="WormBaseParasite"/>
        </authorList>
    </citation>
    <scope>IDENTIFICATION</scope>
    <source>
        <strain evidence="2">KR3021</strain>
    </source>
</reference>
<protein>
    <submittedName>
        <fullName evidence="2">DNA repair protein RAD51 homolog</fullName>
    </submittedName>
</protein>
<organism evidence="1 2">
    <name type="scientific">Rhabditophanes sp. KR3021</name>
    <dbReference type="NCBI Taxonomy" id="114890"/>
    <lineage>
        <taxon>Eukaryota</taxon>
        <taxon>Metazoa</taxon>
        <taxon>Ecdysozoa</taxon>
        <taxon>Nematoda</taxon>
        <taxon>Chromadorea</taxon>
        <taxon>Rhabditida</taxon>
        <taxon>Tylenchina</taxon>
        <taxon>Panagrolaimomorpha</taxon>
        <taxon>Strongyloidoidea</taxon>
        <taxon>Alloionematidae</taxon>
        <taxon>Rhabditophanes</taxon>
    </lineage>
</organism>
<accession>A0AC35UB00</accession>
<evidence type="ECO:0000313" key="2">
    <source>
        <dbReference type="WBParaSite" id="RSKR_0000968000.1"/>
    </source>
</evidence>
<name>A0AC35UB00_9BILA</name>
<dbReference type="WBParaSite" id="RSKR_0000968000.1">
    <property type="protein sequence ID" value="RSKR_0000968000.1"/>
    <property type="gene ID" value="RSKR_0000968000"/>
</dbReference>
<evidence type="ECO:0000313" key="1">
    <source>
        <dbReference type="Proteomes" id="UP000095286"/>
    </source>
</evidence>
<sequence>MPPKKRSARLKIKTTSASIPSAVSTLTCVNPPNSSVQEEVEEVDEERDECLLGYQRISSLEKYGLSKKDTDILRSYGHNTIESVMMVPKKRIMSYEGISEAKATKILIEVRKLMDVGFTKGDKVLEQRQNLIKIRTGSRQLDRILGGGIETGSMTEVFGESGSGKSQLCHTLAVNCQLPADEGGGEGRCLWLDTEGTFRTERIVEISDKLGLNFDCVLDNISVARIFNTGHQMDIMVQASALMASSNYSLVIVDSVINLFRNEFSGRGELADRQMALNRFLRHLMRLSCEYGVAVVMTNQVCATVDGSAVFGAPEKVGAGGHVLAHACQTRISFDKTKKKGKKIAKLFQSPLLPEAECFFAISDGGIEDYEKE</sequence>